<evidence type="ECO:0000256" key="6">
    <source>
        <dbReference type="ARBA" id="ARBA00015850"/>
    </source>
</evidence>
<comment type="cofactor">
    <cofactor evidence="1">
        <name>Mg(2+)</name>
        <dbReference type="ChEBI" id="CHEBI:18420"/>
    </cofactor>
</comment>
<evidence type="ECO:0000256" key="1">
    <source>
        <dbReference type="ARBA" id="ARBA00001946"/>
    </source>
</evidence>
<evidence type="ECO:0000256" key="10">
    <source>
        <dbReference type="ARBA" id="ARBA00022692"/>
    </source>
</evidence>
<dbReference type="HAMAP" id="MF_00719">
    <property type="entry name" value="CobS"/>
    <property type="match status" value="1"/>
</dbReference>
<dbReference type="EMBL" id="JAGTXO010000031">
    <property type="protein sequence ID" value="KAG8460596.1"/>
    <property type="molecule type" value="Genomic_DNA"/>
</dbReference>
<evidence type="ECO:0000256" key="11">
    <source>
        <dbReference type="ARBA" id="ARBA00022842"/>
    </source>
</evidence>
<comment type="subcellular location">
    <subcellularLocation>
        <location evidence="2">Cell membrane</location>
        <topology evidence="2">Multi-pass membrane protein</topology>
    </subcellularLocation>
</comment>
<dbReference type="GO" id="GO:0005886">
    <property type="term" value="C:plasma membrane"/>
    <property type="evidence" value="ECO:0007669"/>
    <property type="project" value="UniProtKB-SubCell"/>
</dbReference>
<evidence type="ECO:0000256" key="2">
    <source>
        <dbReference type="ARBA" id="ARBA00004651"/>
    </source>
</evidence>
<dbReference type="GO" id="GO:0051073">
    <property type="term" value="F:adenosylcobinamide-GDP ribazoletransferase activity"/>
    <property type="evidence" value="ECO:0007669"/>
    <property type="project" value="UniProtKB-EC"/>
</dbReference>
<keyword evidence="8" id="KW-0169">Cobalamin biosynthesis</keyword>
<feature type="transmembrane region" description="Helical" evidence="20">
    <location>
        <begin position="89"/>
        <end position="113"/>
    </location>
</feature>
<keyword evidence="7" id="KW-1003">Cell membrane</keyword>
<evidence type="ECO:0000256" key="4">
    <source>
        <dbReference type="ARBA" id="ARBA00010561"/>
    </source>
</evidence>
<dbReference type="Pfam" id="PF02654">
    <property type="entry name" value="CobS"/>
    <property type="match status" value="1"/>
</dbReference>
<proteinExistence type="inferred from homology"/>
<feature type="transmembrane region" description="Helical" evidence="20">
    <location>
        <begin position="245"/>
        <end position="264"/>
    </location>
</feature>
<evidence type="ECO:0000313" key="22">
    <source>
        <dbReference type="Proteomes" id="UP000751190"/>
    </source>
</evidence>
<evidence type="ECO:0000256" key="8">
    <source>
        <dbReference type="ARBA" id="ARBA00022573"/>
    </source>
</evidence>
<keyword evidence="13 20" id="KW-0472">Membrane</keyword>
<feature type="region of interest" description="Disordered" evidence="19">
    <location>
        <begin position="1"/>
        <end position="25"/>
    </location>
</feature>
<keyword evidence="12 20" id="KW-1133">Transmembrane helix</keyword>
<reference evidence="21" key="1">
    <citation type="submission" date="2021-05" db="EMBL/GenBank/DDBJ databases">
        <title>The genome of the haptophyte Pavlova lutheri (Diacronema luteri, Pavlovales) - a model for lipid biosynthesis in eukaryotic algae.</title>
        <authorList>
            <person name="Hulatt C.J."/>
            <person name="Posewitz M.C."/>
        </authorList>
    </citation>
    <scope>NUCLEOTIDE SEQUENCE</scope>
    <source>
        <strain evidence="21">NIVA-4/92</strain>
    </source>
</reference>
<dbReference type="PANTHER" id="PTHR34148">
    <property type="entry name" value="ADENOSYLCOBINAMIDE-GDP RIBAZOLETRANSFERASE"/>
    <property type="match status" value="1"/>
</dbReference>
<evidence type="ECO:0000256" key="17">
    <source>
        <dbReference type="ARBA" id="ARBA00048623"/>
    </source>
</evidence>
<evidence type="ECO:0000256" key="7">
    <source>
        <dbReference type="ARBA" id="ARBA00022475"/>
    </source>
</evidence>
<comment type="similarity">
    <text evidence="4">Belongs to the CobS family.</text>
</comment>
<comment type="function">
    <text evidence="14">Joins adenosylcobinamide-GDP and alpha-ribazole to generate adenosylcobalamin (Ado-cobalamin). Also synthesizes adenosylcobalamin 5'-phosphate from adenosylcobinamide-GDP and alpha-ribazole 5'-phosphate.</text>
</comment>
<comment type="pathway">
    <text evidence="3">Cofactor biosynthesis; adenosylcobalamin biosynthesis; adenosylcobalamin from cob(II)yrinate a,c-diamide: step 7/7.</text>
</comment>
<evidence type="ECO:0000256" key="20">
    <source>
        <dbReference type="SAM" id="Phobius"/>
    </source>
</evidence>
<dbReference type="AlphaFoldDB" id="A0A8J6C715"/>
<evidence type="ECO:0000256" key="13">
    <source>
        <dbReference type="ARBA" id="ARBA00023136"/>
    </source>
</evidence>
<feature type="transmembrane region" description="Helical" evidence="20">
    <location>
        <begin position="335"/>
        <end position="353"/>
    </location>
</feature>
<feature type="compositionally biased region" description="Basic and acidic residues" evidence="19">
    <location>
        <begin position="7"/>
        <end position="18"/>
    </location>
</feature>
<evidence type="ECO:0000313" key="21">
    <source>
        <dbReference type="EMBL" id="KAG8460596.1"/>
    </source>
</evidence>
<dbReference type="Proteomes" id="UP000751190">
    <property type="component" value="Unassembled WGS sequence"/>
</dbReference>
<dbReference type="OrthoDB" id="2123309at2759"/>
<evidence type="ECO:0000256" key="14">
    <source>
        <dbReference type="ARBA" id="ARBA00025228"/>
    </source>
</evidence>
<protein>
    <recommendedName>
        <fullName evidence="6">Adenosylcobinamide-GDP ribazoletransferase</fullName>
        <ecNumber evidence="5">2.7.8.26</ecNumber>
    </recommendedName>
    <alternativeName>
        <fullName evidence="16">Cobalamin synthase</fullName>
    </alternativeName>
    <alternativeName>
        <fullName evidence="15">Cobalamin-5'-phosphate synthase</fullName>
    </alternativeName>
</protein>
<evidence type="ECO:0000256" key="9">
    <source>
        <dbReference type="ARBA" id="ARBA00022679"/>
    </source>
</evidence>
<evidence type="ECO:0000256" key="18">
    <source>
        <dbReference type="ARBA" id="ARBA00049504"/>
    </source>
</evidence>
<dbReference type="InterPro" id="IPR003805">
    <property type="entry name" value="CobS"/>
</dbReference>
<comment type="catalytic activity">
    <reaction evidence="18">
        <text>alpha-ribazole 5'-phosphate + adenosylcob(III)inamide-GDP = adenosylcob(III)alamin 5'-phosphate + GMP + H(+)</text>
        <dbReference type="Rhea" id="RHEA:23560"/>
        <dbReference type="ChEBI" id="CHEBI:15378"/>
        <dbReference type="ChEBI" id="CHEBI:57918"/>
        <dbReference type="ChEBI" id="CHEBI:58115"/>
        <dbReference type="ChEBI" id="CHEBI:60487"/>
        <dbReference type="ChEBI" id="CHEBI:60493"/>
        <dbReference type="EC" id="2.7.8.26"/>
    </reaction>
</comment>
<keyword evidence="11" id="KW-0460">Magnesium</keyword>
<evidence type="ECO:0000256" key="3">
    <source>
        <dbReference type="ARBA" id="ARBA00004663"/>
    </source>
</evidence>
<keyword evidence="22" id="KW-1185">Reference proteome</keyword>
<organism evidence="21 22">
    <name type="scientific">Diacronema lutheri</name>
    <name type="common">Unicellular marine alga</name>
    <name type="synonym">Monochrysis lutheri</name>
    <dbReference type="NCBI Taxonomy" id="2081491"/>
    <lineage>
        <taxon>Eukaryota</taxon>
        <taxon>Haptista</taxon>
        <taxon>Haptophyta</taxon>
        <taxon>Pavlovophyceae</taxon>
        <taxon>Pavlovales</taxon>
        <taxon>Pavlovaceae</taxon>
        <taxon>Diacronema</taxon>
    </lineage>
</organism>
<evidence type="ECO:0000256" key="15">
    <source>
        <dbReference type="ARBA" id="ARBA00032605"/>
    </source>
</evidence>
<keyword evidence="9" id="KW-0808">Transferase</keyword>
<evidence type="ECO:0000256" key="12">
    <source>
        <dbReference type="ARBA" id="ARBA00022989"/>
    </source>
</evidence>
<evidence type="ECO:0000256" key="19">
    <source>
        <dbReference type="SAM" id="MobiDB-lite"/>
    </source>
</evidence>
<comment type="caution">
    <text evidence="21">The sequence shown here is derived from an EMBL/GenBank/DDBJ whole genome shotgun (WGS) entry which is preliminary data.</text>
</comment>
<evidence type="ECO:0000256" key="5">
    <source>
        <dbReference type="ARBA" id="ARBA00013200"/>
    </source>
</evidence>
<dbReference type="PANTHER" id="PTHR34148:SF1">
    <property type="entry name" value="ADENOSYLCOBINAMIDE-GDP RIBAZOLETRANSFERASE"/>
    <property type="match status" value="1"/>
</dbReference>
<keyword evidence="10 20" id="KW-0812">Transmembrane</keyword>
<evidence type="ECO:0000256" key="16">
    <source>
        <dbReference type="ARBA" id="ARBA00032853"/>
    </source>
</evidence>
<dbReference type="UniPathway" id="UPA00148">
    <property type="reaction ID" value="UER00238"/>
</dbReference>
<feature type="transmembrane region" description="Helical" evidence="20">
    <location>
        <begin position="295"/>
        <end position="315"/>
    </location>
</feature>
<name>A0A8J6C715_DIALT</name>
<gene>
    <name evidence="21" type="ORF">KFE25_011371</name>
</gene>
<dbReference type="OMA" id="HHPGYLM"/>
<sequence>MAPNNALRDKSAEEKEGLQAKASGESWGMVSAAEVRARGTGTTASPIDEFVAAENSELRCFFTGMMFVTRLPCPGWCDHHPGYLMRAMAWFPALGALIGLWVAAFADAAATLVQPPVAAAFSTGASLWLTGCFHEDGLGDTLDGFGGGWSKAQILRIMKDSRIGTYACVGLCLYTVSKVLLLGELGPSTWALGACSGQGPALVVAHAVARASSAPLLYCVEYVVDADDAKSDYYGWFGRSRELLTLPRLLFALSTAVGVALAVLGPCARAAAVLLGAACATAVAGAYGRSVIGGVMGDFLGATVCSIELAIYAALTVDSRRLFEAAAERGWMSALRPFVMLALALCTPRLWTLGANRATKPGKAEAKEC</sequence>
<comment type="catalytic activity">
    <reaction evidence="17">
        <text>alpha-ribazole + adenosylcob(III)inamide-GDP = adenosylcob(III)alamin + GMP + H(+)</text>
        <dbReference type="Rhea" id="RHEA:16049"/>
        <dbReference type="ChEBI" id="CHEBI:10329"/>
        <dbReference type="ChEBI" id="CHEBI:15378"/>
        <dbReference type="ChEBI" id="CHEBI:18408"/>
        <dbReference type="ChEBI" id="CHEBI:58115"/>
        <dbReference type="ChEBI" id="CHEBI:60487"/>
        <dbReference type="EC" id="2.7.8.26"/>
    </reaction>
</comment>
<dbReference type="EC" id="2.7.8.26" evidence="5"/>
<feature type="transmembrane region" description="Helical" evidence="20">
    <location>
        <begin position="270"/>
        <end position="288"/>
    </location>
</feature>
<dbReference type="GO" id="GO:0008818">
    <property type="term" value="F:cobalamin 5'-phosphate synthase activity"/>
    <property type="evidence" value="ECO:0007669"/>
    <property type="project" value="InterPro"/>
</dbReference>
<accession>A0A8J6C715</accession>